<evidence type="ECO:0000256" key="1">
    <source>
        <dbReference type="SAM" id="MobiDB-lite"/>
    </source>
</evidence>
<sequence length="629" mass="66384">MPAFSSPIDCTPWVIGGLWPAELSPVTSENAALAEYLRTDLQRIADSANEQLKMIKRAGLADLPRQAEETRVIDEARARAVRRVESTIRQLRAANAGVTVGHPRPQVGEPPSSGMDQTRVIPAVTGAEPPDAAPATVHKPRWRIARKPAPVVPQGGGDEPGPPPDEIAAEANTADTAEPGMEETQVIPSVMDAEAAVGATDESVQPGREPAADGRRLDVAEPVPVPDEAQPAEQEPPDDGAAAALEQTQVIPVITEPGPVMDRPTESSEPVADGRHHVEAQEAATYRPEPERAAEPVDDTTAESTEETQVIPAITDAGPVNELPVESPEPAGNGRHHVDVAEPVPVEAQPAPQAPPADGAAASLQDTQVIPAITEAEPVVGEPADSGRHHAVVGEPVAGRDVPQAPPKKPAPPRDKAAAATGFEVDRLNRLLEFVVRQEPRLNWAVGDRADGTTILVTDLAHGWIPAGITLPAGVRLLEPEQRSGRVSALIGDAVRVVTYAPGDSLHRSVDFAATKSSLEPRELPAIEDLGTVLSQTTRRFDGLPRIVQRLADAAAAGAVIIDQEVDVLRVHLDTARYQLLVQYPAVNPALLLKCLLMAATEGIASGDAVSANYHLAWFQKLAGRPPGT</sequence>
<accession>A0A0U1D376</accession>
<keyword evidence="4" id="KW-0812">Transmembrane</keyword>
<dbReference type="AlphaFoldDB" id="A0A0U1D376"/>
<gene>
    <name evidence="4" type="ORF">BN000_01440</name>
</gene>
<dbReference type="InterPro" id="IPR040604">
    <property type="entry name" value="DUF5632"/>
</dbReference>
<dbReference type="Pfam" id="PF18645">
    <property type="entry name" value="DUF5631"/>
    <property type="match status" value="1"/>
</dbReference>
<keyword evidence="4" id="KW-0472">Membrane</keyword>
<evidence type="ECO:0000313" key="5">
    <source>
        <dbReference type="Proteomes" id="UP000199601"/>
    </source>
</evidence>
<evidence type="ECO:0000259" key="3">
    <source>
        <dbReference type="Pfam" id="PF18646"/>
    </source>
</evidence>
<feature type="compositionally biased region" description="Acidic residues" evidence="1">
    <location>
        <begin position="296"/>
        <end position="306"/>
    </location>
</feature>
<feature type="domain" description="DUF5632" evidence="3">
    <location>
        <begin position="426"/>
        <end position="502"/>
    </location>
</feature>
<evidence type="ECO:0000259" key="2">
    <source>
        <dbReference type="Pfam" id="PF18645"/>
    </source>
</evidence>
<feature type="region of interest" description="Disordered" evidence="1">
    <location>
        <begin position="196"/>
        <end position="218"/>
    </location>
</feature>
<feature type="domain" description="DUF5631" evidence="2">
    <location>
        <begin position="527"/>
        <end position="621"/>
    </location>
</feature>
<feature type="region of interest" description="Disordered" evidence="1">
    <location>
        <begin position="148"/>
        <end position="168"/>
    </location>
</feature>
<keyword evidence="5" id="KW-1185">Reference proteome</keyword>
<reference evidence="5" key="1">
    <citation type="submission" date="2015-03" db="EMBL/GenBank/DDBJ databases">
        <authorList>
            <person name="Urmite Genomes"/>
        </authorList>
    </citation>
    <scope>NUCLEOTIDE SEQUENCE [LARGE SCALE GENOMIC DNA]</scope>
    <source>
        <strain evidence="5">CSUR P1344</strain>
    </source>
</reference>
<organism evidence="4 5">
    <name type="scientific">Mycobacterium europaeum</name>
    <dbReference type="NCBI Taxonomy" id="761804"/>
    <lineage>
        <taxon>Bacteria</taxon>
        <taxon>Bacillati</taxon>
        <taxon>Actinomycetota</taxon>
        <taxon>Actinomycetes</taxon>
        <taxon>Mycobacteriales</taxon>
        <taxon>Mycobacteriaceae</taxon>
        <taxon>Mycobacterium</taxon>
        <taxon>Mycobacterium simiae complex</taxon>
    </lineage>
</organism>
<evidence type="ECO:0000313" key="4">
    <source>
        <dbReference type="EMBL" id="CQD07239.1"/>
    </source>
</evidence>
<dbReference type="InterPro" id="IPR040833">
    <property type="entry name" value="DUF5631"/>
</dbReference>
<name>A0A0U1D376_9MYCO</name>
<proteinExistence type="predicted"/>
<feature type="region of interest" description="Disordered" evidence="1">
    <location>
        <begin position="252"/>
        <end position="337"/>
    </location>
</feature>
<dbReference type="EMBL" id="CTEC01000001">
    <property type="protein sequence ID" value="CQD07239.1"/>
    <property type="molecule type" value="Genomic_DNA"/>
</dbReference>
<protein>
    <submittedName>
        <fullName evidence="4">Putative transmembrane protein</fullName>
    </submittedName>
</protein>
<feature type="region of interest" description="Disordered" evidence="1">
    <location>
        <begin position="396"/>
        <end position="416"/>
    </location>
</feature>
<dbReference type="Pfam" id="PF18646">
    <property type="entry name" value="DUF5632"/>
    <property type="match status" value="1"/>
</dbReference>
<dbReference type="Proteomes" id="UP000199601">
    <property type="component" value="Unassembled WGS sequence"/>
</dbReference>